<dbReference type="InterPro" id="IPR015946">
    <property type="entry name" value="KH_dom-like_a/b"/>
</dbReference>
<accession>A0A542XBB5</accession>
<dbReference type="PANTHER" id="PTHR34352">
    <property type="entry name" value="PROTEIN YHFA"/>
    <property type="match status" value="1"/>
</dbReference>
<protein>
    <submittedName>
        <fullName evidence="1">Putative OsmC-like protein</fullName>
    </submittedName>
</protein>
<dbReference type="Pfam" id="PF02566">
    <property type="entry name" value="OsmC"/>
    <property type="match status" value="1"/>
</dbReference>
<comment type="caution">
    <text evidence="1">The sequence shown here is derived from an EMBL/GenBank/DDBJ whole genome shotgun (WGS) entry which is preliminary data.</text>
</comment>
<sequence length="144" mass="15350">MTTTPGDARRSISLTRDSAGRFTATNARGGTLSFGSGADDDFTPVELLLTAIAGCSAIDVDVFTTRRAEPTEFVVECGGDKVRDDDGNRMGPIDVTFRVSFPEGPDGDKARAILPESVQRSHDRLCTVSRTVELPTPVTTTLAE</sequence>
<dbReference type="AlphaFoldDB" id="A0A542XBB5"/>
<keyword evidence="2" id="KW-1185">Reference proteome</keyword>
<dbReference type="InterPro" id="IPR036102">
    <property type="entry name" value="OsmC/Ohrsf"/>
</dbReference>
<proteinExistence type="predicted"/>
<dbReference type="InterPro" id="IPR003718">
    <property type="entry name" value="OsmC/Ohr_fam"/>
</dbReference>
<dbReference type="RefSeq" id="WP_142005191.1">
    <property type="nucleotide sequence ID" value="NZ_CAJTBP010000001.1"/>
</dbReference>
<dbReference type="EMBL" id="VFOK01000001">
    <property type="protein sequence ID" value="TQL33132.1"/>
    <property type="molecule type" value="Genomic_DNA"/>
</dbReference>
<gene>
    <name evidence="1" type="ORF">FB554_1267</name>
</gene>
<name>A0A542XBB5_9MICO</name>
<organism evidence="1 2">
    <name type="scientific">Barrientosiimonas humi</name>
    <dbReference type="NCBI Taxonomy" id="999931"/>
    <lineage>
        <taxon>Bacteria</taxon>
        <taxon>Bacillati</taxon>
        <taxon>Actinomycetota</taxon>
        <taxon>Actinomycetes</taxon>
        <taxon>Micrococcales</taxon>
        <taxon>Dermacoccaceae</taxon>
        <taxon>Barrientosiimonas</taxon>
    </lineage>
</organism>
<dbReference type="OrthoDB" id="4864805at2"/>
<dbReference type="Gene3D" id="3.30.300.20">
    <property type="match status" value="1"/>
</dbReference>
<evidence type="ECO:0000313" key="1">
    <source>
        <dbReference type="EMBL" id="TQL33132.1"/>
    </source>
</evidence>
<dbReference type="Proteomes" id="UP000318336">
    <property type="component" value="Unassembled WGS sequence"/>
</dbReference>
<reference evidence="1 2" key="1">
    <citation type="submission" date="2019-06" db="EMBL/GenBank/DDBJ databases">
        <title>Sequencing the genomes of 1000 actinobacteria strains.</title>
        <authorList>
            <person name="Klenk H.-P."/>
        </authorList>
    </citation>
    <scope>NUCLEOTIDE SEQUENCE [LARGE SCALE GENOMIC DNA]</scope>
    <source>
        <strain evidence="1 2">DSM 24617</strain>
    </source>
</reference>
<dbReference type="PANTHER" id="PTHR34352:SF1">
    <property type="entry name" value="PROTEIN YHFA"/>
    <property type="match status" value="1"/>
</dbReference>
<dbReference type="SUPFAM" id="SSF82784">
    <property type="entry name" value="OsmC-like"/>
    <property type="match status" value="1"/>
</dbReference>
<evidence type="ECO:0000313" key="2">
    <source>
        <dbReference type="Proteomes" id="UP000318336"/>
    </source>
</evidence>